<reference evidence="16" key="1">
    <citation type="submission" date="2016-10" db="EMBL/GenBank/DDBJ databases">
        <authorList>
            <person name="Varghese N."/>
            <person name="Submissions S."/>
        </authorList>
    </citation>
    <scope>NUCLEOTIDE SEQUENCE [LARGE SCALE GENOMIC DNA]</scope>
    <source>
        <strain evidence="16">CGMCC 1.1761</strain>
    </source>
</reference>
<keyword evidence="10" id="KW-0406">Ion transport</keyword>
<dbReference type="GO" id="GO:0015099">
    <property type="term" value="F:nickel cation transmembrane transporter activity"/>
    <property type="evidence" value="ECO:0007669"/>
    <property type="project" value="TreeGrafter"/>
</dbReference>
<evidence type="ECO:0000313" key="15">
    <source>
        <dbReference type="EMBL" id="SCW58369.1"/>
    </source>
</evidence>
<keyword evidence="8" id="KW-0460">Magnesium</keyword>
<feature type="coiled-coil region" evidence="13">
    <location>
        <begin position="142"/>
        <end position="169"/>
    </location>
</feature>
<dbReference type="InterPro" id="IPR050829">
    <property type="entry name" value="CorA_MIT"/>
</dbReference>
<organism evidence="15 16">
    <name type="scientific">Ancylobacter rudongensis</name>
    <dbReference type="NCBI Taxonomy" id="177413"/>
    <lineage>
        <taxon>Bacteria</taxon>
        <taxon>Pseudomonadati</taxon>
        <taxon>Pseudomonadota</taxon>
        <taxon>Alphaproteobacteria</taxon>
        <taxon>Hyphomicrobiales</taxon>
        <taxon>Xanthobacteraceae</taxon>
        <taxon>Ancylobacter</taxon>
    </lineage>
</organism>
<evidence type="ECO:0000256" key="5">
    <source>
        <dbReference type="ARBA" id="ARBA00022475"/>
    </source>
</evidence>
<dbReference type="InterPro" id="IPR045863">
    <property type="entry name" value="CorA_TM1_TM2"/>
</dbReference>
<dbReference type="PANTHER" id="PTHR47685">
    <property type="entry name" value="MAGNESIUM TRANSPORT PROTEIN CORA"/>
    <property type="match status" value="1"/>
</dbReference>
<keyword evidence="4" id="KW-0813">Transport</keyword>
<protein>
    <recommendedName>
        <fullName evidence="3">Magnesium transport protein CorA</fullName>
    </recommendedName>
</protein>
<dbReference type="GO" id="GO:0015087">
    <property type="term" value="F:cobalt ion transmembrane transporter activity"/>
    <property type="evidence" value="ECO:0007669"/>
    <property type="project" value="TreeGrafter"/>
</dbReference>
<evidence type="ECO:0000256" key="8">
    <source>
        <dbReference type="ARBA" id="ARBA00022842"/>
    </source>
</evidence>
<comment type="similarity">
    <text evidence="2">Belongs to the CorA metal ion transporter (MIT) (TC 1.A.35) family.</text>
</comment>
<evidence type="ECO:0000256" key="12">
    <source>
        <dbReference type="ARBA" id="ARBA00034269"/>
    </source>
</evidence>
<gene>
    <name evidence="15" type="ORF">SAMN05660859_1782</name>
</gene>
<proteinExistence type="inferred from homology"/>
<evidence type="ECO:0000256" key="9">
    <source>
        <dbReference type="ARBA" id="ARBA00022989"/>
    </source>
</evidence>
<evidence type="ECO:0000256" key="1">
    <source>
        <dbReference type="ARBA" id="ARBA00004429"/>
    </source>
</evidence>
<sequence length="325" mass="36154">MITAYCIREGLLAPVPVRTVDDMPADAVWVDLFRPCEGEDRIIEAALALSVPTREEMVEIEPSSRLRVENGARYMTGAIVTNSEGDKPALAEISFILAGSQLVTVRYEEPKPFRLVIAKLDRACPPGTRGERLLLILLDTIIDRAADIIERLSADIDSVSQQVFETESEGAGDSGRFRTILKLLGRRGDLASKVRESLVSMGRLVTFLATEGEAQRFDKDQRALLKSMQRDVVSLNDHVSYLGSKITFLLDATLGMVGIEQNNIIKIFAVLSVVFMPPTLIASVYGMNFQDMPELDERWGYPLALIAMLAAAIGPYLFFKWKRWL</sequence>
<evidence type="ECO:0000256" key="6">
    <source>
        <dbReference type="ARBA" id="ARBA00022519"/>
    </source>
</evidence>
<evidence type="ECO:0000256" key="7">
    <source>
        <dbReference type="ARBA" id="ARBA00022692"/>
    </source>
</evidence>
<evidence type="ECO:0000256" key="4">
    <source>
        <dbReference type="ARBA" id="ARBA00022448"/>
    </source>
</evidence>
<feature type="transmembrane region" description="Helical" evidence="14">
    <location>
        <begin position="299"/>
        <end position="319"/>
    </location>
</feature>
<evidence type="ECO:0000256" key="11">
    <source>
        <dbReference type="ARBA" id="ARBA00023136"/>
    </source>
</evidence>
<keyword evidence="9 14" id="KW-1133">Transmembrane helix</keyword>
<dbReference type="Proteomes" id="UP000198889">
    <property type="component" value="Unassembled WGS sequence"/>
</dbReference>
<keyword evidence="7 14" id="KW-0812">Transmembrane</keyword>
<dbReference type="SUPFAM" id="SSF144083">
    <property type="entry name" value="Magnesium transport protein CorA, transmembrane region"/>
    <property type="match status" value="1"/>
</dbReference>
<dbReference type="PANTHER" id="PTHR47685:SF1">
    <property type="entry name" value="MAGNESIUM TRANSPORT PROTEIN CORA"/>
    <property type="match status" value="1"/>
</dbReference>
<comment type="catalytic activity">
    <reaction evidence="12">
        <text>Mg(2+)(in) = Mg(2+)(out)</text>
        <dbReference type="Rhea" id="RHEA:29827"/>
        <dbReference type="ChEBI" id="CHEBI:18420"/>
    </reaction>
</comment>
<comment type="subcellular location">
    <subcellularLocation>
        <location evidence="1">Cell inner membrane</location>
        <topology evidence="1">Multi-pass membrane protein</topology>
    </subcellularLocation>
</comment>
<dbReference type="SUPFAM" id="SSF143865">
    <property type="entry name" value="CorA soluble domain-like"/>
    <property type="match status" value="1"/>
</dbReference>
<keyword evidence="11 14" id="KW-0472">Membrane</keyword>
<dbReference type="AlphaFoldDB" id="A0A1G4RQD5"/>
<dbReference type="EMBL" id="FMTP01000002">
    <property type="protein sequence ID" value="SCW58369.1"/>
    <property type="molecule type" value="Genomic_DNA"/>
</dbReference>
<dbReference type="GO" id="GO:0015095">
    <property type="term" value="F:magnesium ion transmembrane transporter activity"/>
    <property type="evidence" value="ECO:0007669"/>
    <property type="project" value="TreeGrafter"/>
</dbReference>
<evidence type="ECO:0000313" key="16">
    <source>
        <dbReference type="Proteomes" id="UP000198889"/>
    </source>
</evidence>
<name>A0A1G4RQD5_9HYPH</name>
<dbReference type="Gene3D" id="1.20.58.340">
    <property type="entry name" value="Magnesium transport protein CorA, transmembrane region"/>
    <property type="match status" value="2"/>
</dbReference>
<dbReference type="CDD" id="cd12837">
    <property type="entry name" value="EcCorA-like_u1"/>
    <property type="match status" value="1"/>
</dbReference>
<dbReference type="InterPro" id="IPR045861">
    <property type="entry name" value="CorA_cytoplasmic_dom"/>
</dbReference>
<dbReference type="InterPro" id="IPR002523">
    <property type="entry name" value="MgTranspt_CorA/ZnTranspt_ZntB"/>
</dbReference>
<keyword evidence="16" id="KW-1185">Reference proteome</keyword>
<evidence type="ECO:0000256" key="13">
    <source>
        <dbReference type="SAM" id="Coils"/>
    </source>
</evidence>
<keyword evidence="13" id="KW-0175">Coiled coil</keyword>
<evidence type="ECO:0000256" key="14">
    <source>
        <dbReference type="SAM" id="Phobius"/>
    </source>
</evidence>
<keyword evidence="6" id="KW-0997">Cell inner membrane</keyword>
<dbReference type="FunFam" id="1.20.58.340:FF:000001">
    <property type="entry name" value="Magnesium transport protein CorA"/>
    <property type="match status" value="1"/>
</dbReference>
<keyword evidence="5" id="KW-1003">Cell membrane</keyword>
<evidence type="ECO:0000256" key="2">
    <source>
        <dbReference type="ARBA" id="ARBA00009765"/>
    </source>
</evidence>
<dbReference type="STRING" id="177413.SAMN05660859_1782"/>
<feature type="transmembrane region" description="Helical" evidence="14">
    <location>
        <begin position="264"/>
        <end position="287"/>
    </location>
</feature>
<accession>A0A1G4RQD5</accession>
<evidence type="ECO:0000256" key="3">
    <source>
        <dbReference type="ARBA" id="ARBA00019439"/>
    </source>
</evidence>
<dbReference type="Pfam" id="PF01544">
    <property type="entry name" value="CorA"/>
    <property type="match status" value="1"/>
</dbReference>
<evidence type="ECO:0000256" key="10">
    <source>
        <dbReference type="ARBA" id="ARBA00023065"/>
    </source>
</evidence>
<dbReference type="RefSeq" id="WP_091438065.1">
    <property type="nucleotide sequence ID" value="NZ_FMTP01000002.1"/>
</dbReference>
<dbReference type="GO" id="GO:0005886">
    <property type="term" value="C:plasma membrane"/>
    <property type="evidence" value="ECO:0007669"/>
    <property type="project" value="UniProtKB-SubCell"/>
</dbReference>